<dbReference type="SUPFAM" id="SSF56954">
    <property type="entry name" value="Outer membrane efflux proteins (OEP)"/>
    <property type="match status" value="1"/>
</dbReference>
<evidence type="ECO:0000313" key="9">
    <source>
        <dbReference type="EMBL" id="EHQ26951.1"/>
    </source>
</evidence>
<keyword evidence="5" id="KW-0812">Transmembrane</keyword>
<evidence type="ECO:0000256" key="7">
    <source>
        <dbReference type="ARBA" id="ARBA00023237"/>
    </source>
</evidence>
<dbReference type="PANTHER" id="PTHR30026:SF20">
    <property type="entry name" value="OUTER MEMBRANE PROTEIN TOLC"/>
    <property type="match status" value="1"/>
</dbReference>
<gene>
    <name evidence="9" type="ORF">Mucpa_2840</name>
</gene>
<accession>H1Y8S9</accession>
<dbReference type="AlphaFoldDB" id="H1Y8S9"/>
<dbReference type="Proteomes" id="UP000002774">
    <property type="component" value="Chromosome"/>
</dbReference>
<dbReference type="Gene3D" id="1.20.1600.10">
    <property type="entry name" value="Outer membrane efflux proteins (OEP)"/>
    <property type="match status" value="1"/>
</dbReference>
<evidence type="ECO:0000313" key="10">
    <source>
        <dbReference type="Proteomes" id="UP000002774"/>
    </source>
</evidence>
<dbReference type="GO" id="GO:0015288">
    <property type="term" value="F:porin activity"/>
    <property type="evidence" value="ECO:0007669"/>
    <property type="project" value="TreeGrafter"/>
</dbReference>
<evidence type="ECO:0000256" key="4">
    <source>
        <dbReference type="ARBA" id="ARBA00022452"/>
    </source>
</evidence>
<keyword evidence="3" id="KW-0813">Transport</keyword>
<dbReference type="Pfam" id="PF02321">
    <property type="entry name" value="OEP"/>
    <property type="match status" value="2"/>
</dbReference>
<evidence type="ECO:0000256" key="1">
    <source>
        <dbReference type="ARBA" id="ARBA00004442"/>
    </source>
</evidence>
<sequence>MKLFNIRLFLFVGFSATFVANAQTASLLTLKDAVEIALKNNYNIKLSANNTTIAKNNVTIGNAGMLPSVTGDLSTTNSIQDTRQTKVDASGNTTVTQINGANNSTVNYGVSLNWTIFNGFAMFANYDQLKQLNQLSEVAARDTIQKTIADVITTYYDLVNQDQQVRALKGAIAISRTQLRYANDKFQVGRASRLDVLNAEVNVNTDTSSLLTQIQQYKSIQIRMNQLMVRDLQTDFTVIDTIVIDQKLKLGDILSQAQTANPEILIAQLNRSLAETNLRQVKATRYPVVGVSTGYGFTDSKTPAGFARQQNSKGLNYGLTASVNIFDGLNQWRRERNAKLQIDNAAISVSKTKQAIEAQINNYYVSYLYGLDLVKLNQSNVVIAKRNLDISLEKYKLGNITPLEIREAQKNYLDAQSRYFQAQYQAKSSEITLKEITNSINIQ</sequence>
<keyword evidence="6" id="KW-0472">Membrane</keyword>
<dbReference type="InterPro" id="IPR003423">
    <property type="entry name" value="OMP_efflux"/>
</dbReference>
<dbReference type="HOGENOM" id="CLU_012817_10_5_10"/>
<comment type="subcellular location">
    <subcellularLocation>
        <location evidence="1">Cell outer membrane</location>
    </subcellularLocation>
</comment>
<evidence type="ECO:0000256" key="3">
    <source>
        <dbReference type="ARBA" id="ARBA00022448"/>
    </source>
</evidence>
<feature type="signal peptide" evidence="8">
    <location>
        <begin position="1"/>
        <end position="22"/>
    </location>
</feature>
<keyword evidence="8" id="KW-0732">Signal</keyword>
<organism evidence="9 10">
    <name type="scientific">Mucilaginibacter paludis DSM 18603</name>
    <dbReference type="NCBI Taxonomy" id="714943"/>
    <lineage>
        <taxon>Bacteria</taxon>
        <taxon>Pseudomonadati</taxon>
        <taxon>Bacteroidota</taxon>
        <taxon>Sphingobacteriia</taxon>
        <taxon>Sphingobacteriales</taxon>
        <taxon>Sphingobacteriaceae</taxon>
        <taxon>Mucilaginibacter</taxon>
    </lineage>
</organism>
<keyword evidence="7" id="KW-0998">Cell outer membrane</keyword>
<dbReference type="PANTHER" id="PTHR30026">
    <property type="entry name" value="OUTER MEMBRANE PROTEIN TOLC"/>
    <property type="match status" value="1"/>
</dbReference>
<comment type="similarity">
    <text evidence="2">Belongs to the outer membrane factor (OMF) (TC 1.B.17) family.</text>
</comment>
<dbReference type="GO" id="GO:1990281">
    <property type="term" value="C:efflux pump complex"/>
    <property type="evidence" value="ECO:0007669"/>
    <property type="project" value="TreeGrafter"/>
</dbReference>
<dbReference type="InterPro" id="IPR051906">
    <property type="entry name" value="TolC-like"/>
</dbReference>
<evidence type="ECO:0000256" key="8">
    <source>
        <dbReference type="SAM" id="SignalP"/>
    </source>
</evidence>
<dbReference type="RefSeq" id="WP_008507191.1">
    <property type="nucleotide sequence ID" value="NZ_CM001403.1"/>
</dbReference>
<reference evidence="9" key="1">
    <citation type="submission" date="2011-09" db="EMBL/GenBank/DDBJ databases">
        <title>The permanent draft genome of Mucilaginibacter paludis DSM 18603.</title>
        <authorList>
            <consortium name="US DOE Joint Genome Institute (JGI-PGF)"/>
            <person name="Lucas S."/>
            <person name="Han J."/>
            <person name="Lapidus A."/>
            <person name="Bruce D."/>
            <person name="Goodwin L."/>
            <person name="Pitluck S."/>
            <person name="Peters L."/>
            <person name="Kyrpides N."/>
            <person name="Mavromatis K."/>
            <person name="Ivanova N."/>
            <person name="Mikhailova N."/>
            <person name="Held B."/>
            <person name="Detter J.C."/>
            <person name="Tapia R."/>
            <person name="Han C."/>
            <person name="Land M."/>
            <person name="Hauser L."/>
            <person name="Markowitz V."/>
            <person name="Cheng J.-F."/>
            <person name="Hugenholtz P."/>
            <person name="Woyke T."/>
            <person name="Wu D."/>
            <person name="Tindall B."/>
            <person name="Brambilla E."/>
            <person name="Klenk H.-P."/>
            <person name="Eisen J.A."/>
        </authorList>
    </citation>
    <scope>NUCLEOTIDE SEQUENCE [LARGE SCALE GENOMIC DNA]</scope>
    <source>
        <strain evidence="9">DSM 18603</strain>
    </source>
</reference>
<keyword evidence="10" id="KW-1185">Reference proteome</keyword>
<dbReference type="STRING" id="714943.Mucpa_2840"/>
<dbReference type="OrthoDB" id="9771205at2"/>
<dbReference type="EMBL" id="CM001403">
    <property type="protein sequence ID" value="EHQ26951.1"/>
    <property type="molecule type" value="Genomic_DNA"/>
</dbReference>
<keyword evidence="4" id="KW-1134">Transmembrane beta strand</keyword>
<feature type="chain" id="PRO_5003557141" evidence="8">
    <location>
        <begin position="23"/>
        <end position="443"/>
    </location>
</feature>
<dbReference type="GO" id="GO:0009279">
    <property type="term" value="C:cell outer membrane"/>
    <property type="evidence" value="ECO:0007669"/>
    <property type="project" value="UniProtKB-SubCell"/>
</dbReference>
<name>H1Y8S9_9SPHI</name>
<evidence type="ECO:0000256" key="6">
    <source>
        <dbReference type="ARBA" id="ARBA00023136"/>
    </source>
</evidence>
<dbReference type="GO" id="GO:0015562">
    <property type="term" value="F:efflux transmembrane transporter activity"/>
    <property type="evidence" value="ECO:0007669"/>
    <property type="project" value="InterPro"/>
</dbReference>
<protein>
    <submittedName>
        <fullName evidence="9">Outer membrane efflux protein</fullName>
    </submittedName>
</protein>
<evidence type="ECO:0000256" key="5">
    <source>
        <dbReference type="ARBA" id="ARBA00022692"/>
    </source>
</evidence>
<proteinExistence type="inferred from homology"/>
<evidence type="ECO:0000256" key="2">
    <source>
        <dbReference type="ARBA" id="ARBA00007613"/>
    </source>
</evidence>
<dbReference type="eggNOG" id="COG1538">
    <property type="taxonomic scope" value="Bacteria"/>
</dbReference>